<name>A0A9W4XQ50_9PLEO</name>
<dbReference type="AlphaFoldDB" id="A0A9W4XQ50"/>
<sequence length="127" mass="14686">MRIFFLSSGAYTGSWFNAWSRVRKGRNSQRTNIQRVSHSAFLLQQVYARASLNNAAPKRWYRVVVVSGWCITRNWLSHCKSFSVGNVQLLFLLSTQVFSIRTRVNARGSIIPPQYHTNWLPHLGDFP</sequence>
<protein>
    <submittedName>
        <fullName evidence="1">Uncharacterized protein</fullName>
    </submittedName>
</protein>
<gene>
    <name evidence="1" type="ORF">PDIGIT_LOCUS9785</name>
</gene>
<evidence type="ECO:0000313" key="2">
    <source>
        <dbReference type="Proteomes" id="UP001152607"/>
    </source>
</evidence>
<organism evidence="1 2">
    <name type="scientific">Periconia digitata</name>
    <dbReference type="NCBI Taxonomy" id="1303443"/>
    <lineage>
        <taxon>Eukaryota</taxon>
        <taxon>Fungi</taxon>
        <taxon>Dikarya</taxon>
        <taxon>Ascomycota</taxon>
        <taxon>Pezizomycotina</taxon>
        <taxon>Dothideomycetes</taxon>
        <taxon>Pleosporomycetidae</taxon>
        <taxon>Pleosporales</taxon>
        <taxon>Massarineae</taxon>
        <taxon>Periconiaceae</taxon>
        <taxon>Periconia</taxon>
    </lineage>
</organism>
<accession>A0A9W4XQ50</accession>
<evidence type="ECO:0000313" key="1">
    <source>
        <dbReference type="EMBL" id="CAI6336680.1"/>
    </source>
</evidence>
<proteinExistence type="predicted"/>
<comment type="caution">
    <text evidence="1">The sequence shown here is derived from an EMBL/GenBank/DDBJ whole genome shotgun (WGS) entry which is preliminary data.</text>
</comment>
<dbReference type="EMBL" id="CAOQHR010000006">
    <property type="protein sequence ID" value="CAI6336680.1"/>
    <property type="molecule type" value="Genomic_DNA"/>
</dbReference>
<keyword evidence="2" id="KW-1185">Reference proteome</keyword>
<reference evidence="1" key="1">
    <citation type="submission" date="2023-01" db="EMBL/GenBank/DDBJ databases">
        <authorList>
            <person name="Van Ghelder C."/>
            <person name="Rancurel C."/>
        </authorList>
    </citation>
    <scope>NUCLEOTIDE SEQUENCE</scope>
    <source>
        <strain evidence="1">CNCM I-4278</strain>
    </source>
</reference>
<dbReference type="Proteomes" id="UP001152607">
    <property type="component" value="Unassembled WGS sequence"/>
</dbReference>